<evidence type="ECO:0000256" key="1">
    <source>
        <dbReference type="SAM" id="MobiDB-lite"/>
    </source>
</evidence>
<dbReference type="RefSeq" id="WP_205119660.1">
    <property type="nucleotide sequence ID" value="NZ_JAFBCM010000001.1"/>
</dbReference>
<comment type="caution">
    <text evidence="4">The sequence shown here is derived from an EMBL/GenBank/DDBJ whole genome shotgun (WGS) entry which is preliminary data.</text>
</comment>
<dbReference type="InterPro" id="IPR011990">
    <property type="entry name" value="TPR-like_helical_dom_sf"/>
</dbReference>
<dbReference type="CDD" id="cd06257">
    <property type="entry name" value="DnaJ"/>
    <property type="match status" value="1"/>
</dbReference>
<dbReference type="Gene3D" id="1.10.287.110">
    <property type="entry name" value="DnaJ domain"/>
    <property type="match status" value="1"/>
</dbReference>
<evidence type="ECO:0000256" key="2">
    <source>
        <dbReference type="SAM" id="Phobius"/>
    </source>
</evidence>
<dbReference type="Gene3D" id="1.25.40.10">
    <property type="entry name" value="Tetratricopeptide repeat domain"/>
    <property type="match status" value="1"/>
</dbReference>
<gene>
    <name evidence="4" type="ORF">ACFOUW_20690</name>
</gene>
<keyword evidence="2" id="KW-0472">Membrane</keyword>
<dbReference type="InterPro" id="IPR001623">
    <property type="entry name" value="DnaJ_domain"/>
</dbReference>
<dbReference type="SUPFAM" id="SSF48452">
    <property type="entry name" value="TPR-like"/>
    <property type="match status" value="1"/>
</dbReference>
<feature type="domain" description="J" evidence="3">
    <location>
        <begin position="3"/>
        <end position="72"/>
    </location>
</feature>
<name>A0ABV7YF99_9ACTN</name>
<dbReference type="InterPro" id="IPR005158">
    <property type="entry name" value="BTAD"/>
</dbReference>
<dbReference type="EMBL" id="JBHRZH010000017">
    <property type="protein sequence ID" value="MFC3763272.1"/>
    <property type="molecule type" value="Genomic_DNA"/>
</dbReference>
<dbReference type="InterPro" id="IPR036869">
    <property type="entry name" value="J_dom_sf"/>
</dbReference>
<feature type="compositionally biased region" description="Pro residues" evidence="1">
    <location>
        <begin position="76"/>
        <end position="96"/>
    </location>
</feature>
<proteinExistence type="predicted"/>
<accession>A0ABV7YF99</accession>
<dbReference type="SUPFAM" id="SSF46565">
    <property type="entry name" value="Chaperone J-domain"/>
    <property type="match status" value="1"/>
</dbReference>
<organism evidence="4 5">
    <name type="scientific">Tenggerimyces flavus</name>
    <dbReference type="NCBI Taxonomy" id="1708749"/>
    <lineage>
        <taxon>Bacteria</taxon>
        <taxon>Bacillati</taxon>
        <taxon>Actinomycetota</taxon>
        <taxon>Actinomycetes</taxon>
        <taxon>Propionibacteriales</taxon>
        <taxon>Nocardioidaceae</taxon>
        <taxon>Tenggerimyces</taxon>
    </lineage>
</organism>
<feature type="transmembrane region" description="Helical" evidence="2">
    <location>
        <begin position="248"/>
        <end position="268"/>
    </location>
</feature>
<evidence type="ECO:0000313" key="5">
    <source>
        <dbReference type="Proteomes" id="UP001595699"/>
    </source>
</evidence>
<dbReference type="Pfam" id="PF03704">
    <property type="entry name" value="BTAD"/>
    <property type="match status" value="1"/>
</dbReference>
<evidence type="ECO:0000313" key="4">
    <source>
        <dbReference type="EMBL" id="MFC3763272.1"/>
    </source>
</evidence>
<protein>
    <submittedName>
        <fullName evidence="4">DnaJ domain-containing protein</fullName>
    </submittedName>
</protein>
<keyword evidence="2" id="KW-1133">Transmembrane helix</keyword>
<reference evidence="5" key="1">
    <citation type="journal article" date="2019" name="Int. J. Syst. Evol. Microbiol.">
        <title>The Global Catalogue of Microorganisms (GCM) 10K type strain sequencing project: providing services to taxonomists for standard genome sequencing and annotation.</title>
        <authorList>
            <consortium name="The Broad Institute Genomics Platform"/>
            <consortium name="The Broad Institute Genome Sequencing Center for Infectious Disease"/>
            <person name="Wu L."/>
            <person name="Ma J."/>
        </authorList>
    </citation>
    <scope>NUCLEOTIDE SEQUENCE [LARGE SCALE GENOMIC DNA]</scope>
    <source>
        <strain evidence="5">CGMCC 4.7241</strain>
    </source>
</reference>
<dbReference type="Proteomes" id="UP001595699">
    <property type="component" value="Unassembled WGS sequence"/>
</dbReference>
<dbReference type="PROSITE" id="PS50076">
    <property type="entry name" value="DNAJ_2"/>
    <property type="match status" value="1"/>
</dbReference>
<keyword evidence="2" id="KW-0812">Transmembrane</keyword>
<feature type="region of interest" description="Disordered" evidence="1">
    <location>
        <begin position="63"/>
        <end position="100"/>
    </location>
</feature>
<sequence>MADYYELLSVSRTATSEEIRAAITGQRRIWVRRQSSPDLERRAEAEQRVRDIDAAERTLLNAERRREYDQQFQPSEQPPEPAEPAWPPPENEPPSKPRSLVWDRLDDTEDHLWRGEDYLDAGKWDFAIAEFEYVLERSSDGVDRLKARRGLAAVASASGRIEEFLRPLEKAVTDKPHDDEAKQTLVKALYDSAIVVLSYGPAIQTKRQWRILSDRLRRIKRLRLKDPRTKLLTKQLQEIRTGARRARWHVTIMPSWYVGLAVVALVPSFLFRGLFGYALSALLLILIGVVWVIRHRTFGWKKKPTRNRAKYTTPSAPSSMPLYPYDGI</sequence>
<feature type="transmembrane region" description="Helical" evidence="2">
    <location>
        <begin position="274"/>
        <end position="293"/>
    </location>
</feature>
<dbReference type="Pfam" id="PF00226">
    <property type="entry name" value="DnaJ"/>
    <property type="match status" value="1"/>
</dbReference>
<keyword evidence="5" id="KW-1185">Reference proteome</keyword>
<evidence type="ECO:0000259" key="3">
    <source>
        <dbReference type="PROSITE" id="PS50076"/>
    </source>
</evidence>